<evidence type="ECO:0000256" key="4">
    <source>
        <dbReference type="ARBA" id="ARBA00022679"/>
    </source>
</evidence>
<dbReference type="RefSeq" id="WP_090666194.1">
    <property type="nucleotide sequence ID" value="NZ_FOUF01000003.1"/>
</dbReference>
<dbReference type="AlphaFoldDB" id="A0A1I4LYI1"/>
<dbReference type="GO" id="GO:0005509">
    <property type="term" value="F:calcium ion binding"/>
    <property type="evidence" value="ECO:0007669"/>
    <property type="project" value="InterPro"/>
</dbReference>
<keyword evidence="10 12" id="KW-1133">Transmembrane helix</keyword>
<dbReference type="Pfam" id="PF12483">
    <property type="entry name" value="GIDE"/>
    <property type="match status" value="1"/>
</dbReference>
<keyword evidence="15" id="KW-1185">Reference proteome</keyword>
<evidence type="ECO:0000256" key="1">
    <source>
        <dbReference type="ARBA" id="ARBA00000900"/>
    </source>
</evidence>
<sequence length="309" mass="36094">MYNFSTQLAVEEFELALVASVLAALISFYFFYRSWKRLRFIENTPTAKLRSAHQGYIEVEGKGQCIDGQLIYAPLSNHLCIWYHSKIERKETFVHKGRTQSRWNLIYQNTSPHQFKLTDGTSSCFVDPTGAEIHSNEQLVWYGDNEWPTLTKILASQSILLSSFNRYRYSEKLILPGQSLYIIGQFTTLSAVTRQSVRDAMYQLITDWKQDPAQLLKRFDSNKDGQIDQLEWEAARQQAFEQVQTIYHEQAMEPDTHLMMKPTDNTRPFIISIHSQARLIKKYRYYTYAASTACLTVMGYMLWLIHAYE</sequence>
<dbReference type="PROSITE" id="PS50222">
    <property type="entry name" value="EF_HAND_2"/>
    <property type="match status" value="1"/>
</dbReference>
<evidence type="ECO:0000313" key="14">
    <source>
        <dbReference type="EMBL" id="SFL95893.1"/>
    </source>
</evidence>
<dbReference type="STRING" id="52442.SAMN05421880_10327"/>
<evidence type="ECO:0000256" key="9">
    <source>
        <dbReference type="ARBA" id="ARBA00022833"/>
    </source>
</evidence>
<feature type="transmembrane region" description="Helical" evidence="12">
    <location>
        <begin position="15"/>
        <end position="32"/>
    </location>
</feature>
<keyword evidence="11 12" id="KW-0472">Membrane</keyword>
<keyword evidence="9" id="KW-0862">Zinc</keyword>
<protein>
    <recommendedName>
        <fullName evidence="3">RING-type E3 ubiquitin transferase</fullName>
        <ecNumber evidence="3">2.3.2.27</ecNumber>
    </recommendedName>
</protein>
<comment type="subcellular location">
    <subcellularLocation>
        <location evidence="2">Membrane</location>
        <topology evidence="2">Multi-pass membrane protein</topology>
    </subcellularLocation>
</comment>
<keyword evidence="8" id="KW-0833">Ubl conjugation pathway</keyword>
<feature type="transmembrane region" description="Helical" evidence="12">
    <location>
        <begin position="285"/>
        <end position="305"/>
    </location>
</feature>
<evidence type="ECO:0000256" key="3">
    <source>
        <dbReference type="ARBA" id="ARBA00012483"/>
    </source>
</evidence>
<dbReference type="EMBL" id="FOUF01000003">
    <property type="protein sequence ID" value="SFL95893.1"/>
    <property type="molecule type" value="Genomic_DNA"/>
</dbReference>
<dbReference type="PROSITE" id="PS00018">
    <property type="entry name" value="EF_HAND_1"/>
    <property type="match status" value="1"/>
</dbReference>
<dbReference type="GO" id="GO:0016567">
    <property type="term" value="P:protein ubiquitination"/>
    <property type="evidence" value="ECO:0007669"/>
    <property type="project" value="InterPro"/>
</dbReference>
<keyword evidence="7" id="KW-0863">Zinc-finger</keyword>
<feature type="domain" description="EF-hand" evidence="13">
    <location>
        <begin position="207"/>
        <end position="242"/>
    </location>
</feature>
<dbReference type="GO" id="GO:0061630">
    <property type="term" value="F:ubiquitin protein ligase activity"/>
    <property type="evidence" value="ECO:0007669"/>
    <property type="project" value="UniProtKB-EC"/>
</dbReference>
<dbReference type="InterPro" id="IPR022170">
    <property type="entry name" value="MUL1-like"/>
</dbReference>
<dbReference type="Proteomes" id="UP000199561">
    <property type="component" value="Unassembled WGS sequence"/>
</dbReference>
<evidence type="ECO:0000259" key="13">
    <source>
        <dbReference type="PROSITE" id="PS50222"/>
    </source>
</evidence>
<organism evidence="14 15">
    <name type="scientific">Nitrosomonas nitrosa</name>
    <dbReference type="NCBI Taxonomy" id="52442"/>
    <lineage>
        <taxon>Bacteria</taxon>
        <taxon>Pseudomonadati</taxon>
        <taxon>Pseudomonadota</taxon>
        <taxon>Betaproteobacteria</taxon>
        <taxon>Nitrosomonadales</taxon>
        <taxon>Nitrosomonadaceae</taxon>
        <taxon>Nitrosomonas</taxon>
    </lineage>
</organism>
<evidence type="ECO:0000256" key="8">
    <source>
        <dbReference type="ARBA" id="ARBA00022786"/>
    </source>
</evidence>
<proteinExistence type="predicted"/>
<evidence type="ECO:0000256" key="7">
    <source>
        <dbReference type="ARBA" id="ARBA00022771"/>
    </source>
</evidence>
<comment type="catalytic activity">
    <reaction evidence="1">
        <text>S-ubiquitinyl-[E2 ubiquitin-conjugating enzyme]-L-cysteine + [acceptor protein]-L-lysine = [E2 ubiquitin-conjugating enzyme]-L-cysteine + N(6)-ubiquitinyl-[acceptor protein]-L-lysine.</text>
        <dbReference type="EC" id="2.3.2.27"/>
    </reaction>
</comment>
<dbReference type="EC" id="2.3.2.27" evidence="3"/>
<evidence type="ECO:0000313" key="15">
    <source>
        <dbReference type="Proteomes" id="UP000199561"/>
    </source>
</evidence>
<evidence type="ECO:0000256" key="11">
    <source>
        <dbReference type="ARBA" id="ARBA00023136"/>
    </source>
</evidence>
<keyword evidence="6" id="KW-0479">Metal-binding</keyword>
<reference evidence="14 15" key="1">
    <citation type="submission" date="2016-10" db="EMBL/GenBank/DDBJ databases">
        <authorList>
            <person name="de Groot N.N."/>
        </authorList>
    </citation>
    <scope>NUCLEOTIDE SEQUENCE [LARGE SCALE GENOMIC DNA]</scope>
    <source>
        <strain evidence="14 15">Nm146</strain>
    </source>
</reference>
<evidence type="ECO:0000256" key="6">
    <source>
        <dbReference type="ARBA" id="ARBA00022723"/>
    </source>
</evidence>
<dbReference type="GO" id="GO:0016020">
    <property type="term" value="C:membrane"/>
    <property type="evidence" value="ECO:0007669"/>
    <property type="project" value="UniProtKB-SubCell"/>
</dbReference>
<dbReference type="GO" id="GO:0008270">
    <property type="term" value="F:zinc ion binding"/>
    <property type="evidence" value="ECO:0007669"/>
    <property type="project" value="UniProtKB-KW"/>
</dbReference>
<keyword evidence="4" id="KW-0808">Transferase</keyword>
<name>A0A1I4LYI1_9PROT</name>
<evidence type="ECO:0000256" key="2">
    <source>
        <dbReference type="ARBA" id="ARBA00004141"/>
    </source>
</evidence>
<keyword evidence="14" id="KW-0436">Ligase</keyword>
<evidence type="ECO:0000256" key="12">
    <source>
        <dbReference type="SAM" id="Phobius"/>
    </source>
</evidence>
<accession>A0A1I4LYI1</accession>
<gene>
    <name evidence="14" type="ORF">SAMN05421880_10327</name>
</gene>
<dbReference type="InterPro" id="IPR002048">
    <property type="entry name" value="EF_hand_dom"/>
</dbReference>
<evidence type="ECO:0000256" key="5">
    <source>
        <dbReference type="ARBA" id="ARBA00022692"/>
    </source>
</evidence>
<dbReference type="GO" id="GO:0016874">
    <property type="term" value="F:ligase activity"/>
    <property type="evidence" value="ECO:0007669"/>
    <property type="project" value="UniProtKB-KW"/>
</dbReference>
<evidence type="ECO:0000256" key="10">
    <source>
        <dbReference type="ARBA" id="ARBA00022989"/>
    </source>
</evidence>
<dbReference type="InterPro" id="IPR018247">
    <property type="entry name" value="EF_Hand_1_Ca_BS"/>
</dbReference>
<keyword evidence="5 12" id="KW-0812">Transmembrane</keyword>